<proteinExistence type="predicted"/>
<name>A0AAD3ZUX7_PHODD</name>
<dbReference type="RefSeq" id="WP_106340670.1">
    <property type="nucleotide sequence ID" value="NZ_JABXOQ010000064.1"/>
</dbReference>
<accession>A0AAD3ZUX7</accession>
<reference evidence="1 2" key="1">
    <citation type="submission" date="2019-09" db="EMBL/GenBank/DDBJ databases">
        <title>Photobacterium damselae subsp. damselae CDC-2227-81, a human clinical isolate.</title>
        <authorList>
            <person name="Osorio C.R."/>
        </authorList>
    </citation>
    <scope>NUCLEOTIDE SEQUENCE [LARGE SCALE GENOMIC DNA]</scope>
    <source>
        <strain evidence="1 2">CDC-2227-81</strain>
    </source>
</reference>
<evidence type="ECO:0000313" key="2">
    <source>
        <dbReference type="Proteomes" id="UP000480943"/>
    </source>
</evidence>
<organism evidence="1 2">
    <name type="scientific">Photobacterium damselae subsp. damselae</name>
    <name type="common">Listonella damsela</name>
    <dbReference type="NCBI Taxonomy" id="85581"/>
    <lineage>
        <taxon>Bacteria</taxon>
        <taxon>Pseudomonadati</taxon>
        <taxon>Pseudomonadota</taxon>
        <taxon>Gammaproteobacteria</taxon>
        <taxon>Vibrionales</taxon>
        <taxon>Vibrionaceae</taxon>
        <taxon>Photobacterium</taxon>
    </lineage>
</organism>
<dbReference type="AlphaFoldDB" id="A0AAD3ZUX7"/>
<evidence type="ECO:0000313" key="1">
    <source>
        <dbReference type="EMBL" id="KAB1179951.1"/>
    </source>
</evidence>
<comment type="caution">
    <text evidence="1">The sequence shown here is derived from an EMBL/GenBank/DDBJ whole genome shotgun (WGS) entry which is preliminary data.</text>
</comment>
<dbReference type="EMBL" id="VZUQ01000068">
    <property type="protein sequence ID" value="KAB1179951.1"/>
    <property type="molecule type" value="Genomic_DNA"/>
</dbReference>
<dbReference type="Proteomes" id="UP000480943">
    <property type="component" value="Unassembled WGS sequence"/>
</dbReference>
<protein>
    <submittedName>
        <fullName evidence="1">Uncharacterized protein</fullName>
    </submittedName>
</protein>
<gene>
    <name evidence="1" type="ORF">F6450_12260</name>
</gene>
<sequence length="220" mass="24954">MSTVRNFLGGNSAKLNIKKKRISLRTNKEVNVKPEFLGANKTKKLELLSKLKKVHVGVWVFLVIATIAYLRRDDIEHVYLWIKVQSYELMAGGKPTLSTDPIGVFDRTFIRYSEKFKNIPKDQLTPLVFDTITRYKLDAMRYTSTFNFKEGTSYADHGCTLSSEGSLLMATGGMTDDNYILVLTCDGREPKILTGAKLIAFPPEINEMLAPADYYLHYLP</sequence>